<evidence type="ECO:0000313" key="5">
    <source>
        <dbReference type="EMBL" id="TDC06647.1"/>
    </source>
</evidence>
<dbReference type="OrthoDB" id="122135at2"/>
<dbReference type="Proteomes" id="UP000295157">
    <property type="component" value="Unassembled WGS sequence"/>
</dbReference>
<dbReference type="PROSITE" id="PS01117">
    <property type="entry name" value="HTH_MARR_1"/>
    <property type="match status" value="1"/>
</dbReference>
<dbReference type="GO" id="GO:0006950">
    <property type="term" value="P:response to stress"/>
    <property type="evidence" value="ECO:0007669"/>
    <property type="project" value="TreeGrafter"/>
</dbReference>
<dbReference type="SUPFAM" id="SSF46785">
    <property type="entry name" value="Winged helix' DNA-binding domain"/>
    <property type="match status" value="1"/>
</dbReference>
<dbReference type="InterPro" id="IPR036390">
    <property type="entry name" value="WH_DNA-bd_sf"/>
</dbReference>
<accession>A0A4R4NH12</accession>
<comment type="caution">
    <text evidence="5">The sequence shown here is derived from an EMBL/GenBank/DDBJ whole genome shotgun (WGS) entry which is preliminary data.</text>
</comment>
<proteinExistence type="predicted"/>
<gene>
    <name evidence="5" type="ORF">E1267_15710</name>
</gene>
<dbReference type="GO" id="GO:0003677">
    <property type="term" value="F:DNA binding"/>
    <property type="evidence" value="ECO:0007669"/>
    <property type="project" value="UniProtKB-KW"/>
</dbReference>
<reference evidence="5 6" key="1">
    <citation type="submission" date="2019-02" db="EMBL/GenBank/DDBJ databases">
        <title>Draft genome sequences of novel Actinobacteria.</title>
        <authorList>
            <person name="Sahin N."/>
            <person name="Ay H."/>
            <person name="Saygin H."/>
        </authorList>
    </citation>
    <scope>NUCLEOTIDE SEQUENCE [LARGE SCALE GENOMIC DNA]</scope>
    <source>
        <strain evidence="5 6">KC201</strain>
    </source>
</reference>
<dbReference type="Pfam" id="PF12802">
    <property type="entry name" value="MarR_2"/>
    <property type="match status" value="1"/>
</dbReference>
<name>A0A4R4NH12_9ACTN</name>
<organism evidence="5 6">
    <name type="scientific">Nonomuraea longispora</name>
    <dbReference type="NCBI Taxonomy" id="1848320"/>
    <lineage>
        <taxon>Bacteria</taxon>
        <taxon>Bacillati</taxon>
        <taxon>Actinomycetota</taxon>
        <taxon>Actinomycetes</taxon>
        <taxon>Streptosporangiales</taxon>
        <taxon>Streptosporangiaceae</taxon>
        <taxon>Nonomuraea</taxon>
    </lineage>
</organism>
<evidence type="ECO:0000256" key="2">
    <source>
        <dbReference type="ARBA" id="ARBA00023125"/>
    </source>
</evidence>
<keyword evidence="6" id="KW-1185">Reference proteome</keyword>
<dbReference type="InterPro" id="IPR036388">
    <property type="entry name" value="WH-like_DNA-bd_sf"/>
</dbReference>
<dbReference type="InterPro" id="IPR023187">
    <property type="entry name" value="Tscrpt_reg_MarR-type_CS"/>
</dbReference>
<dbReference type="SMART" id="SM00347">
    <property type="entry name" value="HTH_MARR"/>
    <property type="match status" value="1"/>
</dbReference>
<evidence type="ECO:0000256" key="1">
    <source>
        <dbReference type="ARBA" id="ARBA00023015"/>
    </source>
</evidence>
<keyword evidence="2" id="KW-0238">DNA-binding</keyword>
<evidence type="ECO:0000256" key="3">
    <source>
        <dbReference type="ARBA" id="ARBA00023163"/>
    </source>
</evidence>
<dbReference type="PANTHER" id="PTHR33164:SF99">
    <property type="entry name" value="MARR FAMILY REGULATORY PROTEIN"/>
    <property type="match status" value="1"/>
</dbReference>
<dbReference type="InterPro" id="IPR039422">
    <property type="entry name" value="MarR/SlyA-like"/>
</dbReference>
<dbReference type="EMBL" id="SMJZ01000051">
    <property type="protein sequence ID" value="TDC06647.1"/>
    <property type="molecule type" value="Genomic_DNA"/>
</dbReference>
<dbReference type="PROSITE" id="PS50995">
    <property type="entry name" value="HTH_MARR_2"/>
    <property type="match status" value="1"/>
</dbReference>
<evidence type="ECO:0000259" key="4">
    <source>
        <dbReference type="PROSITE" id="PS50995"/>
    </source>
</evidence>
<dbReference type="InterPro" id="IPR000835">
    <property type="entry name" value="HTH_MarR-typ"/>
</dbReference>
<dbReference type="GO" id="GO:0003700">
    <property type="term" value="F:DNA-binding transcription factor activity"/>
    <property type="evidence" value="ECO:0007669"/>
    <property type="project" value="InterPro"/>
</dbReference>
<sequence>MKGYHAGVTQPPAGDRIRVITRDPDLGILAARLLFSLQREVFARLAERGHGDVRPRHGAILAYLDAGGVRATELARLSGRHKQIVGRLVDELETLGYVERRPDPADRRAKLVVPTERGLDQQRQADDIIAAIERRHAATIGEPAYAHLRQALKAITAEHHLRDGDA</sequence>
<keyword evidence="1" id="KW-0805">Transcription regulation</keyword>
<dbReference type="Gene3D" id="1.10.10.10">
    <property type="entry name" value="Winged helix-like DNA-binding domain superfamily/Winged helix DNA-binding domain"/>
    <property type="match status" value="1"/>
</dbReference>
<evidence type="ECO:0000313" key="6">
    <source>
        <dbReference type="Proteomes" id="UP000295157"/>
    </source>
</evidence>
<feature type="domain" description="HTH marR-type" evidence="4">
    <location>
        <begin position="23"/>
        <end position="157"/>
    </location>
</feature>
<protein>
    <submittedName>
        <fullName evidence="5">MarR family transcriptional regulator</fullName>
    </submittedName>
</protein>
<dbReference type="AlphaFoldDB" id="A0A4R4NH12"/>
<dbReference type="PANTHER" id="PTHR33164">
    <property type="entry name" value="TRANSCRIPTIONAL REGULATOR, MARR FAMILY"/>
    <property type="match status" value="1"/>
</dbReference>
<keyword evidence="3" id="KW-0804">Transcription</keyword>